<evidence type="ECO:0000256" key="2">
    <source>
        <dbReference type="SAM" id="MobiDB-lite"/>
    </source>
</evidence>
<evidence type="ECO:0000256" key="1">
    <source>
        <dbReference type="ARBA" id="ARBA00022737"/>
    </source>
</evidence>
<dbReference type="Proteomes" id="UP000435112">
    <property type="component" value="Unassembled WGS sequence"/>
</dbReference>
<dbReference type="AlphaFoldDB" id="A0A6A4E0P4"/>
<evidence type="ECO:0000313" key="8">
    <source>
        <dbReference type="Proteomes" id="UP000429607"/>
    </source>
</evidence>
<feature type="compositionally biased region" description="Polar residues" evidence="2">
    <location>
        <begin position="145"/>
        <end position="164"/>
    </location>
</feature>
<keyword evidence="3" id="KW-0732">Signal</keyword>
<evidence type="ECO:0000313" key="10">
    <source>
        <dbReference type="Proteomes" id="UP000435112"/>
    </source>
</evidence>
<protein>
    <recommendedName>
        <fullName evidence="4">DC1 domain-containing protein</fullName>
    </recommendedName>
</protein>
<feature type="region of interest" description="Disordered" evidence="2">
    <location>
        <begin position="50"/>
        <end position="81"/>
    </location>
</feature>
<feature type="region of interest" description="Disordered" evidence="2">
    <location>
        <begin position="145"/>
        <end position="173"/>
    </location>
</feature>
<dbReference type="EMBL" id="QXFT01001476">
    <property type="protein sequence ID" value="KAE9317617.1"/>
    <property type="molecule type" value="Genomic_DNA"/>
</dbReference>
<reference evidence="7 9" key="1">
    <citation type="submission" date="2018-08" db="EMBL/GenBank/DDBJ databases">
        <title>Genomic investigation of the strawberry pathogen Phytophthora fragariae indicates pathogenicity is determined by transcriptional variation in three key races.</title>
        <authorList>
            <person name="Adams T.M."/>
            <person name="Armitage A.D."/>
            <person name="Sobczyk M.K."/>
            <person name="Bates H.J."/>
            <person name="Dunwell J.M."/>
            <person name="Nellist C.F."/>
            <person name="Harrison R.J."/>
        </authorList>
    </citation>
    <scope>NUCLEOTIDE SEQUENCE [LARGE SCALE GENOMIC DNA]</scope>
    <source>
        <strain evidence="6 8">SCRP249</strain>
        <strain evidence="5 10">SCRP324</strain>
        <strain evidence="7 9">SCRP333</strain>
    </source>
</reference>
<feature type="signal peptide" evidence="3">
    <location>
        <begin position="1"/>
        <end position="19"/>
    </location>
</feature>
<evidence type="ECO:0000313" key="6">
    <source>
        <dbReference type="EMBL" id="KAE9006579.1"/>
    </source>
</evidence>
<dbReference type="SUPFAM" id="SSF57889">
    <property type="entry name" value="Cysteine-rich domain"/>
    <property type="match status" value="1"/>
</dbReference>
<evidence type="ECO:0000259" key="4">
    <source>
        <dbReference type="Pfam" id="PF03107"/>
    </source>
</evidence>
<evidence type="ECO:0000313" key="9">
    <source>
        <dbReference type="Proteomes" id="UP000434957"/>
    </source>
</evidence>
<dbReference type="Pfam" id="PF03107">
    <property type="entry name" value="C1_2"/>
    <property type="match status" value="1"/>
</dbReference>
<accession>A0A6A4E0P4</accession>
<feature type="compositionally biased region" description="Basic and acidic residues" evidence="2">
    <location>
        <begin position="50"/>
        <end position="61"/>
    </location>
</feature>
<evidence type="ECO:0000313" key="7">
    <source>
        <dbReference type="EMBL" id="KAE9317617.1"/>
    </source>
</evidence>
<sequence>MSLLTWVLDLSIINGFALMKEIETGPAAPRTLREFKRRVCESLVQGAMTKRRDAQLKRGRPDSLVNSTDEERAPHVLTPNSRENSSGKLVCHLCSLQDVKSAKSRYGCTECRVGFHVECFAVAHFKGAFSNPTPSTAKALRAIQSAESGKAPSQTRRRLNNSITPLERLSLPN</sequence>
<dbReference type="Proteomes" id="UP000429607">
    <property type="component" value="Unassembled WGS sequence"/>
</dbReference>
<proteinExistence type="predicted"/>
<name>A0A6A4E0P4_9STRA</name>
<dbReference type="InterPro" id="IPR004146">
    <property type="entry name" value="DC1"/>
</dbReference>
<evidence type="ECO:0000313" key="5">
    <source>
        <dbReference type="EMBL" id="KAE8998491.1"/>
    </source>
</evidence>
<organism evidence="7 9">
    <name type="scientific">Phytophthora rubi</name>
    <dbReference type="NCBI Taxonomy" id="129364"/>
    <lineage>
        <taxon>Eukaryota</taxon>
        <taxon>Sar</taxon>
        <taxon>Stramenopiles</taxon>
        <taxon>Oomycota</taxon>
        <taxon>Peronosporomycetes</taxon>
        <taxon>Peronosporales</taxon>
        <taxon>Peronosporaceae</taxon>
        <taxon>Phytophthora</taxon>
    </lineage>
</organism>
<evidence type="ECO:0000256" key="3">
    <source>
        <dbReference type="SAM" id="SignalP"/>
    </source>
</evidence>
<dbReference type="InterPro" id="IPR046349">
    <property type="entry name" value="C1-like_sf"/>
</dbReference>
<feature type="domain" description="DC1" evidence="4">
    <location>
        <begin position="74"/>
        <end position="119"/>
    </location>
</feature>
<comment type="caution">
    <text evidence="7">The sequence shown here is derived from an EMBL/GenBank/DDBJ whole genome shotgun (WGS) entry which is preliminary data.</text>
</comment>
<keyword evidence="1" id="KW-0677">Repeat</keyword>
<dbReference type="EMBL" id="QXFU01001627">
    <property type="protein sequence ID" value="KAE8998491.1"/>
    <property type="molecule type" value="Genomic_DNA"/>
</dbReference>
<keyword evidence="9" id="KW-1185">Reference proteome</keyword>
<dbReference type="EMBL" id="QXFV01001410">
    <property type="protein sequence ID" value="KAE9006579.1"/>
    <property type="molecule type" value="Genomic_DNA"/>
</dbReference>
<feature type="chain" id="PRO_5033524933" description="DC1 domain-containing protein" evidence="3">
    <location>
        <begin position="20"/>
        <end position="173"/>
    </location>
</feature>
<gene>
    <name evidence="6" type="ORF">PR001_g17169</name>
    <name evidence="5" type="ORF">PR002_g18724</name>
    <name evidence="7" type="ORF">PR003_g18429</name>
</gene>
<dbReference type="OrthoDB" id="122134at2759"/>
<dbReference type="Proteomes" id="UP000434957">
    <property type="component" value="Unassembled WGS sequence"/>
</dbReference>